<dbReference type="OrthoDB" id="8974199at2"/>
<dbReference type="EMBL" id="FCOK02000001">
    <property type="protein sequence ID" value="SAL09333.1"/>
    <property type="molecule type" value="Genomic_DNA"/>
</dbReference>
<proteinExistence type="predicted"/>
<evidence type="ECO:0000313" key="2">
    <source>
        <dbReference type="Proteomes" id="UP000054683"/>
    </source>
</evidence>
<dbReference type="Proteomes" id="UP000054683">
    <property type="component" value="Unassembled WGS sequence"/>
</dbReference>
<dbReference type="GO" id="GO:0003677">
    <property type="term" value="F:DNA binding"/>
    <property type="evidence" value="ECO:0007669"/>
    <property type="project" value="InterPro"/>
</dbReference>
<dbReference type="SUPFAM" id="SSF54171">
    <property type="entry name" value="DNA-binding domain"/>
    <property type="match status" value="1"/>
</dbReference>
<dbReference type="AlphaFoldDB" id="A0A158EPC8"/>
<organism evidence="1 2">
    <name type="scientific">Caballeronia udeis</name>
    <dbReference type="NCBI Taxonomy" id="1232866"/>
    <lineage>
        <taxon>Bacteria</taxon>
        <taxon>Pseudomonadati</taxon>
        <taxon>Pseudomonadota</taxon>
        <taxon>Betaproteobacteria</taxon>
        <taxon>Burkholderiales</taxon>
        <taxon>Burkholderiaceae</taxon>
        <taxon>Caballeronia</taxon>
    </lineage>
</organism>
<gene>
    <name evidence="1" type="ORF">AWB69_00023</name>
</gene>
<accession>A0A158EPC8</accession>
<dbReference type="RefSeq" id="WP_062080829.1">
    <property type="nucleotide sequence ID" value="NZ_FCOK02000001.1"/>
</dbReference>
<reference evidence="1 2" key="1">
    <citation type="submission" date="2016-01" db="EMBL/GenBank/DDBJ databases">
        <authorList>
            <person name="Oliw E.H."/>
        </authorList>
    </citation>
    <scope>NUCLEOTIDE SEQUENCE [LARGE SCALE GENOMIC DNA]</scope>
    <source>
        <strain evidence="1">LMG 27134</strain>
    </source>
</reference>
<sequence>MKEIPLTQGKIAIVDDEDYVYLSQFKWYAVRVKNRSGEREYWYAGRGYRVKGQASPKQVYMHNEVLVPMPGLITAHSNCDGLDNRKENLYAGTKSQVSYRKRLAQRDLPRATRFSENKRKVEADIGFAGKKIYLGRFDTAEAAEKAYYAALAEHCGEEFSDATRSSRRRADV</sequence>
<dbReference type="Gene3D" id="3.30.730.10">
    <property type="entry name" value="AP2/ERF domain"/>
    <property type="match status" value="1"/>
</dbReference>
<name>A0A158EPC8_9BURK</name>
<protein>
    <submittedName>
        <fullName evidence="1">Pathogenesis-related transcriptional factor and ERF protein</fullName>
    </submittedName>
</protein>
<evidence type="ECO:0000313" key="1">
    <source>
        <dbReference type="EMBL" id="SAL09333.1"/>
    </source>
</evidence>
<dbReference type="InterPro" id="IPR016177">
    <property type="entry name" value="DNA-bd_dom_sf"/>
</dbReference>
<dbReference type="InterPro" id="IPR036955">
    <property type="entry name" value="AP2/ERF_dom_sf"/>
</dbReference>
<dbReference type="GO" id="GO:0003700">
    <property type="term" value="F:DNA-binding transcription factor activity"/>
    <property type="evidence" value="ECO:0007669"/>
    <property type="project" value="InterPro"/>
</dbReference>